<comment type="similarity">
    <text evidence="1 6">Belongs to the carotenoid oxygenase family.</text>
</comment>
<evidence type="ECO:0000256" key="1">
    <source>
        <dbReference type="ARBA" id="ARBA00006787"/>
    </source>
</evidence>
<dbReference type="PANTHER" id="PTHR10543:SF89">
    <property type="entry name" value="CAROTENOID 9,10(9',10')-CLEAVAGE DIOXYGENASE 1"/>
    <property type="match status" value="1"/>
</dbReference>
<dbReference type="Pfam" id="PF03055">
    <property type="entry name" value="RPE65"/>
    <property type="match status" value="1"/>
</dbReference>
<evidence type="ECO:0000313" key="7">
    <source>
        <dbReference type="EMBL" id="GAF43027.1"/>
    </source>
</evidence>
<protein>
    <recommendedName>
        <fullName evidence="6">Dioxygenase</fullName>
        <ecNumber evidence="6">1.13.11.-</ecNumber>
    </recommendedName>
</protein>
<reference evidence="7 8" key="1">
    <citation type="submission" date="2014-02" db="EMBL/GenBank/DDBJ databases">
        <title>Whole genome shotgun sequence of Rhodococcus wratislaviensis NBRC 100605.</title>
        <authorList>
            <person name="Hosoyama A."/>
            <person name="Tsuchikane K."/>
            <person name="Yoshida I."/>
            <person name="Ohji S."/>
            <person name="Ichikawa N."/>
            <person name="Yamazoe A."/>
            <person name="Fujita N."/>
        </authorList>
    </citation>
    <scope>NUCLEOTIDE SEQUENCE [LARGE SCALE GENOMIC DNA]</scope>
    <source>
        <strain evidence="7 8">NBRC 100605</strain>
    </source>
</reference>
<dbReference type="InterPro" id="IPR004294">
    <property type="entry name" value="Carotenoid_Oase"/>
</dbReference>
<accession>X0PXH6</accession>
<gene>
    <name evidence="7" type="ORF">RW1_005_01360</name>
</gene>
<dbReference type="PANTHER" id="PTHR10543">
    <property type="entry name" value="BETA-CAROTENE DIOXYGENASE"/>
    <property type="match status" value="1"/>
</dbReference>
<keyword evidence="3 6" id="KW-0560">Oxidoreductase</keyword>
<feature type="binding site" evidence="5">
    <location>
        <position position="307"/>
    </location>
    <ligand>
        <name>Fe cation</name>
        <dbReference type="ChEBI" id="CHEBI:24875"/>
        <note>catalytic</note>
    </ligand>
</feature>
<keyword evidence="4 5" id="KW-0408">Iron</keyword>
<proteinExistence type="inferred from homology"/>
<evidence type="ECO:0000256" key="2">
    <source>
        <dbReference type="ARBA" id="ARBA00022723"/>
    </source>
</evidence>
<dbReference type="EMBL" id="BAWF01000005">
    <property type="protein sequence ID" value="GAF43027.1"/>
    <property type="molecule type" value="Genomic_DNA"/>
</dbReference>
<comment type="caution">
    <text evidence="7">The sequence shown here is derived from an EMBL/GenBank/DDBJ whole genome shotgun (WGS) entry which is preliminary data.</text>
</comment>
<comment type="cofactor">
    <cofactor evidence="5 6">
        <name>Fe(2+)</name>
        <dbReference type="ChEBI" id="CHEBI:29033"/>
    </cofactor>
    <text evidence="5 6">Binds 1 Fe(2+) ion per subunit.</text>
</comment>
<organism evidence="7 8">
    <name type="scientific">Rhodococcus wratislaviensis NBRC 100605</name>
    <dbReference type="NCBI Taxonomy" id="1219028"/>
    <lineage>
        <taxon>Bacteria</taxon>
        <taxon>Bacillati</taxon>
        <taxon>Actinomycetota</taxon>
        <taxon>Actinomycetes</taxon>
        <taxon>Mycobacteriales</taxon>
        <taxon>Nocardiaceae</taxon>
        <taxon>Rhodococcus</taxon>
    </lineage>
</organism>
<dbReference type="GO" id="GO:0010436">
    <property type="term" value="F:carotenoid dioxygenase activity"/>
    <property type="evidence" value="ECO:0007669"/>
    <property type="project" value="TreeGrafter"/>
</dbReference>
<evidence type="ECO:0000256" key="6">
    <source>
        <dbReference type="RuleBase" id="RU364048"/>
    </source>
</evidence>
<dbReference type="AlphaFoldDB" id="X0PXH6"/>
<keyword evidence="6 7" id="KW-0223">Dioxygenase</keyword>
<name>X0PXH6_RHOWR</name>
<evidence type="ECO:0000313" key="8">
    <source>
        <dbReference type="Proteomes" id="UP000019491"/>
    </source>
</evidence>
<dbReference type="OrthoDB" id="6636843at2"/>
<evidence type="ECO:0000256" key="4">
    <source>
        <dbReference type="ARBA" id="ARBA00023004"/>
    </source>
</evidence>
<dbReference type="Proteomes" id="UP000019491">
    <property type="component" value="Unassembled WGS sequence"/>
</dbReference>
<dbReference type="GO" id="GO:0046872">
    <property type="term" value="F:metal ion binding"/>
    <property type="evidence" value="ECO:0007669"/>
    <property type="project" value="UniProtKB-KW"/>
</dbReference>
<evidence type="ECO:0000256" key="3">
    <source>
        <dbReference type="ARBA" id="ARBA00023002"/>
    </source>
</evidence>
<keyword evidence="8" id="KW-1185">Reference proteome</keyword>
<feature type="binding site" evidence="5">
    <location>
        <position position="192"/>
    </location>
    <ligand>
        <name>Fe cation</name>
        <dbReference type="ChEBI" id="CHEBI:24875"/>
        <note>catalytic</note>
    </ligand>
</feature>
<keyword evidence="2 5" id="KW-0479">Metal-binding</keyword>
<dbReference type="GO" id="GO:0016121">
    <property type="term" value="P:carotene catabolic process"/>
    <property type="evidence" value="ECO:0007669"/>
    <property type="project" value="TreeGrafter"/>
</dbReference>
<sequence length="500" mass="56647">MGYPIPSGTQFMGPFKPMRFEATVEECIVTEGEIPRDLAGGFYRTGPTWKRPFADNQANALLAMDGMVQGITFENGRADFRNRWIRTPKYNLEQRHGKGMFTWADGKWNDWRSMGLGDICRDGFTRAVPQGTNNVNIFPFQGKMVATADSVGAPIAIDPITLDTVGVVDWSPQLSAGLHDKAAFGDAGFTAHPKWDPDTGVLYGWAYRSTAPYVTMHFVHPDGRVDSRDLHDAPYNTVAHDVWLTQNYIVMPFQPFLVDTNRVKEGKSVYSWEPERPIVLGLIPRHNLLEGEIRWITLDIEPQYVMHTMSANLDNDVLTLDAPIFNRPPFPFEQDFEDGDDVALFFSIAKSQLGRWTIDLKTGTTKTEQLSDRPSELPKVDERFYGKGYTWGYQVGGRVKRSGMSMNSVVVTNMRTLEDQEYQIRQDQPAAVLEATFAPRQIDSPEGDGYLIVPVSWWSENRGEYLIFDTEDVTQGPICRIDIPFHLGWTAHGHWMDFRG</sequence>
<evidence type="ECO:0000256" key="5">
    <source>
        <dbReference type="PIRSR" id="PIRSR604294-1"/>
    </source>
</evidence>
<feature type="binding site" evidence="5">
    <location>
        <position position="492"/>
    </location>
    <ligand>
        <name>Fe cation</name>
        <dbReference type="ChEBI" id="CHEBI:24875"/>
        <note>catalytic</note>
    </ligand>
</feature>
<feature type="binding site" evidence="5">
    <location>
        <position position="240"/>
    </location>
    <ligand>
        <name>Fe cation</name>
        <dbReference type="ChEBI" id="CHEBI:24875"/>
        <note>catalytic</note>
    </ligand>
</feature>
<dbReference type="EC" id="1.13.11.-" evidence="6"/>